<keyword evidence="1" id="KW-0175">Coiled coil</keyword>
<dbReference type="Proteomes" id="UP000236311">
    <property type="component" value="Unassembled WGS sequence"/>
</dbReference>
<proteinExistence type="predicted"/>
<dbReference type="RefSeq" id="WP_103240135.1">
    <property type="nucleotide sequence ID" value="NZ_JANJZD010000012.1"/>
</dbReference>
<evidence type="ECO:0000313" key="3">
    <source>
        <dbReference type="Proteomes" id="UP000236311"/>
    </source>
</evidence>
<protein>
    <submittedName>
        <fullName evidence="2">Uncharacterized protein</fullName>
    </submittedName>
</protein>
<evidence type="ECO:0000256" key="1">
    <source>
        <dbReference type="SAM" id="Coils"/>
    </source>
</evidence>
<feature type="coiled-coil region" evidence="1">
    <location>
        <begin position="35"/>
        <end position="62"/>
    </location>
</feature>
<evidence type="ECO:0000313" key="2">
    <source>
        <dbReference type="EMBL" id="SOY30075.1"/>
    </source>
</evidence>
<dbReference type="EMBL" id="OFSM01000013">
    <property type="protein sequence ID" value="SOY30075.1"/>
    <property type="molecule type" value="Genomic_DNA"/>
</dbReference>
<reference evidence="2 3" key="1">
    <citation type="submission" date="2018-01" db="EMBL/GenBank/DDBJ databases">
        <authorList>
            <person name="Gaut B.S."/>
            <person name="Morton B.R."/>
            <person name="Clegg M.T."/>
            <person name="Duvall M.R."/>
        </authorList>
    </citation>
    <scope>NUCLEOTIDE SEQUENCE [LARGE SCALE GENOMIC DNA]</scope>
    <source>
        <strain evidence="2">GP69</strain>
    </source>
</reference>
<dbReference type="AlphaFoldDB" id="A0A2K4ZHY2"/>
<gene>
    <name evidence="2" type="ORF">AMURIS_02798</name>
</gene>
<accession>A0A2K4ZHY2</accession>
<keyword evidence="3" id="KW-1185">Reference proteome</keyword>
<sequence length="75" mass="8346">MEGKMEGLTKEQIIENQKKELQTLAAQNCILGSQAKEAQKIAAQLKEELRIARSDNETLKEAIVSRFVSDWGGKA</sequence>
<name>A0A2K4ZHY2_9FIRM</name>
<organism evidence="2 3">
    <name type="scientific">Acetatifactor muris</name>
    <dbReference type="NCBI Taxonomy" id="879566"/>
    <lineage>
        <taxon>Bacteria</taxon>
        <taxon>Bacillati</taxon>
        <taxon>Bacillota</taxon>
        <taxon>Clostridia</taxon>
        <taxon>Lachnospirales</taxon>
        <taxon>Lachnospiraceae</taxon>
        <taxon>Acetatifactor</taxon>
    </lineage>
</organism>